<name>A0ACB8FGK5_9SAUR</name>
<comment type="caution">
    <text evidence="1">The sequence shown here is derived from an EMBL/GenBank/DDBJ whole genome shotgun (WGS) entry which is preliminary data.</text>
</comment>
<proteinExistence type="predicted"/>
<sequence>MHTLSQSQRKLRKVFIMKHSTEKKSPVTPSYYGLLLQEPQTGFHIAFKMLDADGNEQVEKKEFFKLQKIIGKQDELKAASGDEIVRQEPELEGSDINTMLLVHFFGRGGKEKLQYCEFCRAKIFAIGYHLWLP</sequence>
<dbReference type="EMBL" id="CM037617">
    <property type="protein sequence ID" value="KAH8004454.1"/>
    <property type="molecule type" value="Genomic_DNA"/>
</dbReference>
<evidence type="ECO:0000313" key="2">
    <source>
        <dbReference type="Proteomes" id="UP000827872"/>
    </source>
</evidence>
<reference evidence="1" key="1">
    <citation type="submission" date="2021-08" db="EMBL/GenBank/DDBJ databases">
        <title>The first chromosome-level gecko genome reveals the dynamic sex chromosomes of Neotropical dwarf geckos (Sphaerodactylidae: Sphaerodactylus).</title>
        <authorList>
            <person name="Pinto B.J."/>
            <person name="Keating S.E."/>
            <person name="Gamble T."/>
        </authorList>
    </citation>
    <scope>NUCLEOTIDE SEQUENCE</scope>
    <source>
        <strain evidence="1">TG3544</strain>
    </source>
</reference>
<organism evidence="1 2">
    <name type="scientific">Sphaerodactylus townsendi</name>
    <dbReference type="NCBI Taxonomy" id="933632"/>
    <lineage>
        <taxon>Eukaryota</taxon>
        <taxon>Metazoa</taxon>
        <taxon>Chordata</taxon>
        <taxon>Craniata</taxon>
        <taxon>Vertebrata</taxon>
        <taxon>Euteleostomi</taxon>
        <taxon>Lepidosauria</taxon>
        <taxon>Squamata</taxon>
        <taxon>Bifurcata</taxon>
        <taxon>Gekkota</taxon>
        <taxon>Sphaerodactylidae</taxon>
        <taxon>Sphaerodactylus</taxon>
    </lineage>
</organism>
<dbReference type="Proteomes" id="UP000827872">
    <property type="component" value="Linkage Group LG04"/>
</dbReference>
<keyword evidence="2" id="KW-1185">Reference proteome</keyword>
<evidence type="ECO:0000313" key="1">
    <source>
        <dbReference type="EMBL" id="KAH8004454.1"/>
    </source>
</evidence>
<gene>
    <name evidence="1" type="ORF">K3G42_011709</name>
</gene>
<protein>
    <submittedName>
        <fullName evidence="1">Uncharacterized protein</fullName>
    </submittedName>
</protein>
<accession>A0ACB8FGK5</accession>